<organism evidence="1 2">
    <name type="scientific">Candidatus Accumulibacter vicinus</name>
    <dbReference type="NCBI Taxonomy" id="2954382"/>
    <lineage>
        <taxon>Bacteria</taxon>
        <taxon>Pseudomonadati</taxon>
        <taxon>Pseudomonadota</taxon>
        <taxon>Betaproteobacteria</taxon>
        <taxon>Candidatus Accumulibacter</taxon>
    </lineage>
</organism>
<sequence>MTFPTPLIMKAMTISPPLKGVFRIARQNHPMCKGHGSANSSFYFRLGFGIRERCNVFVLPLPLIADRN</sequence>
<comment type="caution">
    <text evidence="1">The sequence shown here is derived from an EMBL/GenBank/DDBJ whole genome shotgun (WGS) entry which is preliminary data.</text>
</comment>
<dbReference type="AlphaFoldDB" id="A0A084XYJ9"/>
<dbReference type="Proteomes" id="UP000019812">
    <property type="component" value="Unassembled WGS sequence"/>
</dbReference>
<gene>
    <name evidence="1" type="ORF">CAPSK01_002986</name>
</gene>
<accession>A0A084XYJ9</accession>
<protein>
    <submittedName>
        <fullName evidence="1">Uncharacterized protein</fullName>
    </submittedName>
</protein>
<name>A0A084XYJ9_9PROT</name>
<evidence type="ECO:0000313" key="2">
    <source>
        <dbReference type="Proteomes" id="UP000019812"/>
    </source>
</evidence>
<dbReference type="EMBL" id="JDSS02000027">
    <property type="protein sequence ID" value="KFB67543.1"/>
    <property type="molecule type" value="Genomic_DNA"/>
</dbReference>
<evidence type="ECO:0000313" key="1">
    <source>
        <dbReference type="EMBL" id="KFB67543.1"/>
    </source>
</evidence>
<reference evidence="1 2" key="1">
    <citation type="submission" date="2014-07" db="EMBL/GenBank/DDBJ databases">
        <title>Expanding our view of genomic diversity in Candidatus Accumulibacter clades.</title>
        <authorList>
            <person name="Skennerton C.T."/>
            <person name="Barr J.J."/>
            <person name="Slater F.R."/>
            <person name="Bond P.L."/>
            <person name="Tyson G.W."/>
        </authorList>
    </citation>
    <scope>NUCLEOTIDE SEQUENCE [LARGE SCALE GENOMIC DNA]</scope>
    <source>
        <strain evidence="2">SK-01</strain>
    </source>
</reference>
<proteinExistence type="predicted"/>